<name>E1R7N4_SEDSS</name>
<dbReference type="eggNOG" id="COG2963">
    <property type="taxonomic scope" value="Bacteria"/>
</dbReference>
<dbReference type="OrthoDB" id="362837at2"/>
<dbReference type="HOGENOM" id="CLU_027402_33_2_12"/>
<dbReference type="GO" id="GO:0004803">
    <property type="term" value="F:transposase activity"/>
    <property type="evidence" value="ECO:0007669"/>
    <property type="project" value="InterPro"/>
</dbReference>
<protein>
    <submittedName>
        <fullName evidence="1">Transposase IS3/IS911 family protein</fullName>
    </submittedName>
</protein>
<accession>E1R7N4</accession>
<reference evidence="1" key="2">
    <citation type="submission" date="2010-07" db="EMBL/GenBank/DDBJ databases">
        <title>The complete genome of Spirochaeta smaragdinae DSM 11293.</title>
        <authorList>
            <consortium name="US DOE Joint Genome Institute (JGI-PGF)"/>
            <person name="Lucas S."/>
            <person name="Copeland A."/>
            <person name="Lapidus A."/>
            <person name="Dalin E."/>
            <person name="Tice H."/>
            <person name="Bruce D."/>
            <person name="Goodwin L."/>
            <person name="Pitluck S."/>
            <person name="Kyrpides N."/>
            <person name="Mavromatis K."/>
            <person name="Ivanova N."/>
            <person name="Chertkov O."/>
            <person name="Detter J.C."/>
            <person name="Tapia R."/>
            <person name="Han C."/>
            <person name="Larimer F."/>
            <person name="Land M."/>
            <person name="Hauser L."/>
            <person name="Markowitz V."/>
            <person name="Cheng J.-F."/>
            <person name="Hugenholtz P."/>
            <person name="Woyke T."/>
            <person name="Wu D."/>
            <person name="Spring S."/>
            <person name="Schroeder M."/>
            <person name="Brambilla E."/>
            <person name="Klenk H.-P."/>
            <person name="Eisen J.A."/>
        </authorList>
    </citation>
    <scope>NUCLEOTIDE SEQUENCE</scope>
    <source>
        <strain evidence="1">DSM 11293</strain>
    </source>
</reference>
<dbReference type="KEGG" id="ssm:Spirs_3951"/>
<dbReference type="Pfam" id="PF01527">
    <property type="entry name" value="HTH_Tnp_1"/>
    <property type="match status" value="1"/>
</dbReference>
<organism evidence="1 3">
    <name type="scientific">Sediminispirochaeta smaragdinae (strain DSM 11293 / JCM 15392 / SEBR 4228)</name>
    <name type="common">Spirochaeta smaragdinae</name>
    <dbReference type="NCBI Taxonomy" id="573413"/>
    <lineage>
        <taxon>Bacteria</taxon>
        <taxon>Pseudomonadati</taxon>
        <taxon>Spirochaetota</taxon>
        <taxon>Spirochaetia</taxon>
        <taxon>Spirochaetales</taxon>
        <taxon>Spirochaetaceae</taxon>
        <taxon>Sediminispirochaeta</taxon>
    </lineage>
</organism>
<dbReference type="GO" id="GO:0003677">
    <property type="term" value="F:DNA binding"/>
    <property type="evidence" value="ECO:0007669"/>
    <property type="project" value="InterPro"/>
</dbReference>
<dbReference type="KEGG" id="ssm:Spirs_3653"/>
<evidence type="ECO:0000313" key="2">
    <source>
        <dbReference type="EMBL" id="ADK83036.1"/>
    </source>
</evidence>
<evidence type="ECO:0000313" key="3">
    <source>
        <dbReference type="Proteomes" id="UP000002318"/>
    </source>
</evidence>
<dbReference type="SUPFAM" id="SSF46689">
    <property type="entry name" value="Homeodomain-like"/>
    <property type="match status" value="1"/>
</dbReference>
<dbReference type="AlphaFoldDB" id="E1R7N4"/>
<dbReference type="RefSeq" id="WP_013256198.1">
    <property type="nucleotide sequence ID" value="NC_014364.1"/>
</dbReference>
<dbReference type="InterPro" id="IPR002514">
    <property type="entry name" value="Transposase_8"/>
</dbReference>
<dbReference type="GO" id="GO:0006313">
    <property type="term" value="P:DNA transposition"/>
    <property type="evidence" value="ECO:0007669"/>
    <property type="project" value="InterPro"/>
</dbReference>
<sequence length="91" mass="10829">MRRYNEEFREQALKLSDEIGVKKAAEQLGIIYGTLMDWRKSRNRKKEGSAEPEILPLTERERHMLKEIHELKEANEILKDALGFFVKDRKK</sequence>
<dbReference type="Proteomes" id="UP000002318">
    <property type="component" value="Chromosome"/>
</dbReference>
<dbReference type="InterPro" id="IPR009057">
    <property type="entry name" value="Homeodomain-like_sf"/>
</dbReference>
<reference evidence="1 3" key="1">
    <citation type="journal article" date="2010" name="Stand. Genomic Sci.">
        <title>Complete genome sequence of Spirochaeta smaragdinae type strain (SEBR 4228).</title>
        <authorList>
            <person name="Mavromatis K."/>
            <person name="Yasawong M."/>
            <person name="Chertkov O."/>
            <person name="Lapidus A."/>
            <person name="Lucas S."/>
            <person name="Nolan M."/>
            <person name="Del Rio T.G."/>
            <person name="Tice H."/>
            <person name="Cheng J.F."/>
            <person name="Pitluck S."/>
            <person name="Liolios K."/>
            <person name="Ivanova N."/>
            <person name="Tapia R."/>
            <person name="Han C."/>
            <person name="Bruce D."/>
            <person name="Goodwin L."/>
            <person name="Pati A."/>
            <person name="Chen A."/>
            <person name="Palaniappan K."/>
            <person name="Land M."/>
            <person name="Hauser L."/>
            <person name="Chang Y.J."/>
            <person name="Jeffries C.D."/>
            <person name="Detter J.C."/>
            <person name="Rohde M."/>
            <person name="Brambilla E."/>
            <person name="Spring S."/>
            <person name="Goker M."/>
            <person name="Sikorski J."/>
            <person name="Woyke T."/>
            <person name="Bristow J."/>
            <person name="Eisen J.A."/>
            <person name="Markowitz V."/>
            <person name="Hugenholtz P."/>
            <person name="Klenk H.P."/>
            <person name="Kyrpides N.C."/>
        </authorList>
    </citation>
    <scope>NUCLEOTIDE SEQUENCE [LARGE SCALE GENOMIC DNA]</scope>
    <source>
        <strain evidence="1">DSM 11293</strain>
        <strain evidence="3">DSM 11293 / JCM 15392 / SEBR 4228</strain>
    </source>
</reference>
<evidence type="ECO:0000313" key="1">
    <source>
        <dbReference type="EMBL" id="ADK82739.1"/>
    </source>
</evidence>
<dbReference type="EMBL" id="CP002116">
    <property type="protein sequence ID" value="ADK83036.1"/>
    <property type="molecule type" value="Genomic_DNA"/>
</dbReference>
<dbReference type="STRING" id="573413.Spirs_3653"/>
<dbReference type="Gene3D" id="1.10.10.60">
    <property type="entry name" value="Homeodomain-like"/>
    <property type="match status" value="1"/>
</dbReference>
<keyword evidence="3" id="KW-1185">Reference proteome</keyword>
<gene>
    <name evidence="1" type="ordered locus">Spirs_3653</name>
    <name evidence="2" type="ordered locus">Spirs_3951</name>
</gene>
<dbReference type="EMBL" id="CP002116">
    <property type="protein sequence ID" value="ADK82739.1"/>
    <property type="molecule type" value="Genomic_DNA"/>
</dbReference>
<proteinExistence type="predicted"/>